<proteinExistence type="predicted"/>
<accession>A0AAQ3LA05</accession>
<dbReference type="EMBL" id="CP136920">
    <property type="protein sequence ID" value="WOO41427.1"/>
    <property type="molecule type" value="Genomic_DNA"/>
</dbReference>
<dbReference type="Proteomes" id="UP001304300">
    <property type="component" value="Chromosome"/>
</dbReference>
<sequence length="305" mass="34778">MKSALKHAISEYILPPGITRTIKTLTQREQTSSPSPQALPEIIEKAKSNVRFKDIHKGERCFILATGPSVKDQNLKNLANEYCISVSHFYLHPDFSIIKPNYHVIAPAHPPFESQKLTKLFQGIKSRDDLGTEFFLGQTNFIHSTHNFLCQVPELKPTNFNYINYTGAPHLSAQNHQQTEVWDISRNPFSIRTVVYSALQLAAYMGFSKVFLLGADMNHICTVQQGYTPHFYKEEKGINDAEQRKNNSVDMEKMLLGAHKNFLGFRLIREHLEGNNGMRIYNCSPTSLLDVFERIDFNDAIKQSS</sequence>
<dbReference type="AlphaFoldDB" id="A0AAQ3LA05"/>
<name>A0AAQ3LA05_9BACT</name>
<protein>
    <recommendedName>
        <fullName evidence="3">DUF115 domain-containing protein</fullName>
    </recommendedName>
</protein>
<evidence type="ECO:0000313" key="1">
    <source>
        <dbReference type="EMBL" id="WOO41427.1"/>
    </source>
</evidence>
<reference evidence="1 2" key="1">
    <citation type="submission" date="2023-10" db="EMBL/GenBank/DDBJ databases">
        <title>Rubellicoccus peritrichatus gen. nov., sp. nov., isolated from an algae of coral reef tank.</title>
        <authorList>
            <person name="Luo J."/>
        </authorList>
    </citation>
    <scope>NUCLEOTIDE SEQUENCE [LARGE SCALE GENOMIC DNA]</scope>
    <source>
        <strain evidence="1 2">CR14</strain>
    </source>
</reference>
<dbReference type="RefSeq" id="WP_317833911.1">
    <property type="nucleotide sequence ID" value="NZ_CP136920.1"/>
</dbReference>
<dbReference type="Gene3D" id="3.90.1480.10">
    <property type="entry name" value="Alpha-2,3-sialyltransferase"/>
    <property type="match status" value="1"/>
</dbReference>
<evidence type="ECO:0008006" key="3">
    <source>
        <dbReference type="Google" id="ProtNLM"/>
    </source>
</evidence>
<organism evidence="1 2">
    <name type="scientific">Rubellicoccus peritrichatus</name>
    <dbReference type="NCBI Taxonomy" id="3080537"/>
    <lineage>
        <taxon>Bacteria</taxon>
        <taxon>Pseudomonadati</taxon>
        <taxon>Verrucomicrobiota</taxon>
        <taxon>Opitutia</taxon>
        <taxon>Puniceicoccales</taxon>
        <taxon>Cerasicoccaceae</taxon>
        <taxon>Rubellicoccus</taxon>
    </lineage>
</organism>
<gene>
    <name evidence="1" type="ORF">RZN69_22635</name>
</gene>
<evidence type="ECO:0000313" key="2">
    <source>
        <dbReference type="Proteomes" id="UP001304300"/>
    </source>
</evidence>
<keyword evidence="2" id="KW-1185">Reference proteome</keyword>